<dbReference type="AlphaFoldDB" id="A0AAW1D4B0"/>
<dbReference type="Proteomes" id="UP001461498">
    <property type="component" value="Unassembled WGS sequence"/>
</dbReference>
<reference evidence="3 4" key="1">
    <citation type="submission" date="2022-12" db="EMBL/GenBank/DDBJ databases">
        <title>Chromosome-level genome assembly of true bugs.</title>
        <authorList>
            <person name="Ma L."/>
            <person name="Li H."/>
        </authorList>
    </citation>
    <scope>NUCLEOTIDE SEQUENCE [LARGE SCALE GENOMIC DNA]</scope>
    <source>
        <strain evidence="3">Lab_2022b</strain>
    </source>
</reference>
<keyword evidence="4" id="KW-1185">Reference proteome</keyword>
<proteinExistence type="predicted"/>
<feature type="coiled-coil region" evidence="1">
    <location>
        <begin position="247"/>
        <end position="274"/>
    </location>
</feature>
<evidence type="ECO:0000313" key="3">
    <source>
        <dbReference type="EMBL" id="KAK9503175.1"/>
    </source>
</evidence>
<feature type="region of interest" description="Disordered" evidence="2">
    <location>
        <begin position="144"/>
        <end position="184"/>
    </location>
</feature>
<accession>A0AAW1D4B0</accession>
<comment type="caution">
    <text evidence="3">The sequence shown here is derived from an EMBL/GenBank/DDBJ whole genome shotgun (WGS) entry which is preliminary data.</text>
</comment>
<feature type="compositionally biased region" description="Low complexity" evidence="2">
    <location>
        <begin position="172"/>
        <end position="183"/>
    </location>
</feature>
<organism evidence="3 4">
    <name type="scientific">Rhynocoris fuscipes</name>
    <dbReference type="NCBI Taxonomy" id="488301"/>
    <lineage>
        <taxon>Eukaryota</taxon>
        <taxon>Metazoa</taxon>
        <taxon>Ecdysozoa</taxon>
        <taxon>Arthropoda</taxon>
        <taxon>Hexapoda</taxon>
        <taxon>Insecta</taxon>
        <taxon>Pterygota</taxon>
        <taxon>Neoptera</taxon>
        <taxon>Paraneoptera</taxon>
        <taxon>Hemiptera</taxon>
        <taxon>Heteroptera</taxon>
        <taxon>Panheteroptera</taxon>
        <taxon>Cimicomorpha</taxon>
        <taxon>Reduviidae</taxon>
        <taxon>Harpactorinae</taxon>
        <taxon>Harpactorini</taxon>
        <taxon>Rhynocoris</taxon>
    </lineage>
</organism>
<keyword evidence="1" id="KW-0175">Coiled coil</keyword>
<evidence type="ECO:0000313" key="4">
    <source>
        <dbReference type="Proteomes" id="UP001461498"/>
    </source>
</evidence>
<dbReference type="EMBL" id="JAPXFL010000008">
    <property type="protein sequence ID" value="KAK9503175.1"/>
    <property type="molecule type" value="Genomic_DNA"/>
</dbReference>
<sequence length="282" mass="30713">MVQVPLVLVPNNDVALYSNVHISAVSPTEPIVTCRLNQYTLDATPAVKVVLRRPVVVESQESLIPFPSSVSVAHDGLRMSIPVGALIAPVPHFLPGPQLIRVIYAIPTTPLNLRYPYYSPVPYPFRPTYEDYLFELKRPSSTAVIPTPSTPISRPDDTSKPNGIPSLPSKPLTGSTDLTGLLGNKKPSNRPLITVLDFPSEVASPVSLYYQPTIEDELGNRGPPEAIIPAGIVQSTQPKPTLQLFLNAKESSLLQSLRDEAETLNKDKNNSNINSIKVEALK</sequence>
<evidence type="ECO:0000256" key="2">
    <source>
        <dbReference type="SAM" id="MobiDB-lite"/>
    </source>
</evidence>
<gene>
    <name evidence="3" type="ORF">O3M35_011800</name>
</gene>
<name>A0AAW1D4B0_9HEMI</name>
<evidence type="ECO:0000256" key="1">
    <source>
        <dbReference type="SAM" id="Coils"/>
    </source>
</evidence>
<protein>
    <submittedName>
        <fullName evidence="3">Uncharacterized protein</fullName>
    </submittedName>
</protein>